<proteinExistence type="predicted"/>
<dbReference type="CAZy" id="GT2">
    <property type="family name" value="Glycosyltransferase Family 2"/>
</dbReference>
<dbReference type="EC" id="2.4.1.-" evidence="4"/>
<dbReference type="CDD" id="cd00761">
    <property type="entry name" value="Glyco_tranf_GTA_type"/>
    <property type="match status" value="1"/>
</dbReference>
<evidence type="ECO:0000256" key="1">
    <source>
        <dbReference type="ARBA" id="ARBA00022676"/>
    </source>
</evidence>
<dbReference type="PATRIC" id="fig|362948.14.peg.1655"/>
<name>Q1WRW5_LIGS1</name>
<dbReference type="InterPro" id="IPR001173">
    <property type="entry name" value="Glyco_trans_2-like"/>
</dbReference>
<feature type="domain" description="Glycosyltransferase 2-like" evidence="3">
    <location>
        <begin position="3"/>
        <end position="134"/>
    </location>
</feature>
<reference evidence="4 5" key="1">
    <citation type="journal article" date="2006" name="Proc. Natl. Acad. Sci. U.S.A.">
        <title>Multireplicon genome architecture of Lactobacillus salivarius.</title>
        <authorList>
            <person name="Claesson M.J."/>
            <person name="Li Y."/>
            <person name="Leahy S."/>
            <person name="Canchaya C."/>
            <person name="van Pijkeren J.P."/>
            <person name="Cerdeno-Tarraga A.M."/>
            <person name="Parkhill J."/>
            <person name="Flynn S."/>
            <person name="O'Sullivan G.C."/>
            <person name="Collins J.K."/>
            <person name="Higgins D."/>
            <person name="Shanahan F."/>
            <person name="Fitzgerald G.F."/>
            <person name="van Sinderen D."/>
            <person name="O'Toole P.W."/>
        </authorList>
    </citation>
    <scope>NUCLEOTIDE SEQUENCE [LARGE SCALE GENOMIC DNA]</scope>
    <source>
        <strain evidence="4 5">UCC118</strain>
    </source>
</reference>
<dbReference type="PANTHER" id="PTHR22916:SF51">
    <property type="entry name" value="GLYCOSYLTRANSFERASE EPSH-RELATED"/>
    <property type="match status" value="1"/>
</dbReference>
<evidence type="ECO:0000256" key="2">
    <source>
        <dbReference type="ARBA" id="ARBA00022679"/>
    </source>
</evidence>
<dbReference type="EMBL" id="CP000233">
    <property type="protein sequence ID" value="ABE00364.1"/>
    <property type="molecule type" value="Genomic_DNA"/>
</dbReference>
<dbReference type="KEGG" id="lsl:LSL_1560"/>
<accession>Q1WRW5</accession>
<keyword evidence="1 4" id="KW-0328">Glycosyltransferase</keyword>
<dbReference type="PANTHER" id="PTHR22916">
    <property type="entry name" value="GLYCOSYLTRANSFERASE"/>
    <property type="match status" value="1"/>
</dbReference>
<evidence type="ECO:0000313" key="4">
    <source>
        <dbReference type="EMBL" id="ABE00364.1"/>
    </source>
</evidence>
<dbReference type="Proteomes" id="UP000006559">
    <property type="component" value="Chromosome"/>
</dbReference>
<dbReference type="Pfam" id="PF00535">
    <property type="entry name" value="Glycos_transf_2"/>
    <property type="match status" value="1"/>
</dbReference>
<organism evidence="4 5">
    <name type="scientific">Ligilactobacillus salivarius (strain UCC118)</name>
    <name type="common">Lactobacillus salivarius</name>
    <dbReference type="NCBI Taxonomy" id="362948"/>
    <lineage>
        <taxon>Bacteria</taxon>
        <taxon>Bacillati</taxon>
        <taxon>Bacillota</taxon>
        <taxon>Bacilli</taxon>
        <taxon>Lactobacillales</taxon>
        <taxon>Lactobacillaceae</taxon>
        <taxon>Ligilactobacillus</taxon>
    </lineage>
</organism>
<dbReference type="HOGENOM" id="CLU_025996_25_1_9"/>
<dbReference type="OrthoDB" id="396512at2"/>
<dbReference type="AlphaFoldDB" id="Q1WRW5"/>
<dbReference type="STRING" id="362948.LSL_1560"/>
<dbReference type="SUPFAM" id="SSF53448">
    <property type="entry name" value="Nucleotide-diphospho-sugar transferases"/>
    <property type="match status" value="1"/>
</dbReference>
<protein>
    <submittedName>
        <fullName evidence="4">Glycosyltransferase</fullName>
        <ecNumber evidence="4">2.4.1.-</ecNumber>
    </submittedName>
</protein>
<sequence length="347" mass="40852">MISIIVPIYNAENSLRECIDSVIYQDYSNIELILVDDGSVDRSYEICKEYKNKDKRIRLHHQSNLGVSSARNKGISMANGEYVFFLDSDDQCENILSYCVSIMKKENIDLLVGGTDYYKNNNFLISENANLFGEEYKIYSDDSKSKLNRWVMERNITDFPELLVSSRKTIRIGGVAAKLIRKKSMGGLRFIENLGYSEDLVFLYELLKKIDRLVVLNKSIYRYNYREDSATNSGYNPKIIRFNKELSKYIYKISTDYDEVYENSMYEKILEIYWGSIIHGITYNPNSKFYEKLRKISDESKYYNSMLKKLKIHNVRKKKNKLILFLYKNNMSLCIFFLSYIKKIKGE</sequence>
<keyword evidence="5" id="KW-1185">Reference proteome</keyword>
<evidence type="ECO:0000259" key="3">
    <source>
        <dbReference type="Pfam" id="PF00535"/>
    </source>
</evidence>
<dbReference type="GO" id="GO:0016757">
    <property type="term" value="F:glycosyltransferase activity"/>
    <property type="evidence" value="ECO:0007669"/>
    <property type="project" value="UniProtKB-KW"/>
</dbReference>
<dbReference type="InterPro" id="IPR029044">
    <property type="entry name" value="Nucleotide-diphossugar_trans"/>
</dbReference>
<gene>
    <name evidence="4" type="primary">rfaG</name>
    <name evidence="4" type="ordered locus">LSL_1560</name>
</gene>
<keyword evidence="2 4" id="KW-0808">Transferase</keyword>
<dbReference type="Gene3D" id="3.90.550.10">
    <property type="entry name" value="Spore Coat Polysaccharide Biosynthesis Protein SpsA, Chain A"/>
    <property type="match status" value="1"/>
</dbReference>
<evidence type="ECO:0000313" key="5">
    <source>
        <dbReference type="Proteomes" id="UP000006559"/>
    </source>
</evidence>